<dbReference type="PANTHER" id="PTHR10270:SF161">
    <property type="entry name" value="SEX-DETERMINING REGION Y PROTEIN"/>
    <property type="match status" value="1"/>
</dbReference>
<gene>
    <name evidence="6" type="ORF">FCULG_00002629</name>
    <name evidence="7" type="ORF">HYE67_000985</name>
</gene>
<dbReference type="PROSITE" id="PS50118">
    <property type="entry name" value="HMG_BOX_2"/>
    <property type="match status" value="1"/>
</dbReference>
<evidence type="ECO:0000256" key="3">
    <source>
        <dbReference type="PROSITE-ProRule" id="PRU00267"/>
    </source>
</evidence>
<feature type="region of interest" description="Disordered" evidence="4">
    <location>
        <begin position="206"/>
        <end position="241"/>
    </location>
</feature>
<feature type="compositionally biased region" description="Low complexity" evidence="4">
    <location>
        <begin position="232"/>
        <end position="241"/>
    </location>
</feature>
<dbReference type="GO" id="GO:0001228">
    <property type="term" value="F:DNA-binding transcription activator activity, RNA polymerase II-specific"/>
    <property type="evidence" value="ECO:0007669"/>
    <property type="project" value="TreeGrafter"/>
</dbReference>
<dbReference type="InterPro" id="IPR050140">
    <property type="entry name" value="SRY-related_HMG-box_TF-like"/>
</dbReference>
<organism evidence="6 8">
    <name type="scientific">Fusarium culmorum</name>
    <dbReference type="NCBI Taxonomy" id="5516"/>
    <lineage>
        <taxon>Eukaryota</taxon>
        <taxon>Fungi</taxon>
        <taxon>Dikarya</taxon>
        <taxon>Ascomycota</taxon>
        <taxon>Pezizomycotina</taxon>
        <taxon>Sordariomycetes</taxon>
        <taxon>Hypocreomycetidae</taxon>
        <taxon>Hypocreales</taxon>
        <taxon>Nectriaceae</taxon>
        <taxon>Fusarium</taxon>
    </lineage>
</organism>
<dbReference type="Gene3D" id="1.10.30.10">
    <property type="entry name" value="High mobility group box domain"/>
    <property type="match status" value="1"/>
</dbReference>
<protein>
    <recommendedName>
        <fullName evidence="5">HMG box domain-containing protein</fullName>
    </recommendedName>
</protein>
<keyword evidence="8" id="KW-1185">Reference proteome</keyword>
<dbReference type="EMBL" id="PVEM01000012">
    <property type="protein sequence ID" value="PTD04405.1"/>
    <property type="molecule type" value="Genomic_DNA"/>
</dbReference>
<dbReference type="EMBL" id="CP064747">
    <property type="protein sequence ID" value="QPC58754.1"/>
    <property type="molecule type" value="Genomic_DNA"/>
</dbReference>
<name>A0A2T4GLK9_FUSCU</name>
<dbReference type="GO" id="GO:0000978">
    <property type="term" value="F:RNA polymerase II cis-regulatory region sequence-specific DNA binding"/>
    <property type="evidence" value="ECO:0007669"/>
    <property type="project" value="TreeGrafter"/>
</dbReference>
<keyword evidence="3" id="KW-0539">Nucleus</keyword>
<keyword evidence="2" id="KW-0804">Transcription</keyword>
<evidence type="ECO:0000256" key="1">
    <source>
        <dbReference type="ARBA" id="ARBA00023125"/>
    </source>
</evidence>
<feature type="domain" description="HMG box" evidence="5">
    <location>
        <begin position="124"/>
        <end position="208"/>
    </location>
</feature>
<dbReference type="GO" id="GO:0005634">
    <property type="term" value="C:nucleus"/>
    <property type="evidence" value="ECO:0007669"/>
    <property type="project" value="UniProtKB-UniRule"/>
</dbReference>
<feature type="compositionally biased region" description="Basic residues" evidence="4">
    <location>
        <begin position="210"/>
        <end position="222"/>
    </location>
</feature>
<evidence type="ECO:0000259" key="5">
    <source>
        <dbReference type="PROSITE" id="PS50118"/>
    </source>
</evidence>
<accession>A0A2T4GLK9</accession>
<sequence>MSTLMLMSPASSSPCVYQTAWTSEHIDSVFQCLVPKEKQTLKFVEISIELYGQMDQGARAALANLFMIEFGKPVLYAHDIKKGCWYLGVASDLIADGGMLLNAHGAINALFFQRPEPETTRPRIPRPPNAYILYRKERHQIVKGKRPGITNNEICEYPVPFFWTHTDSSAAQVLGRCWNMEHPDVRTYYKKMADDIKEEHKRLYPDYQYRPRKSRERRRRSVPHTVPHVSSAQPPAAQPTHQPQFAIPSQIVYPAQVLAAAVAAQQNNV</sequence>
<reference evidence="6 8" key="1">
    <citation type="submission" date="2018-02" db="EMBL/GenBank/DDBJ databases">
        <title>Fusarium culmorum secondary metabolites in fungal-bacterial-plant interactions.</title>
        <authorList>
            <person name="Schmidt R."/>
        </authorList>
    </citation>
    <scope>NUCLEOTIDE SEQUENCE [LARGE SCALE GENOMIC DNA]</scope>
    <source>
        <strain evidence="6 8">PV</strain>
    </source>
</reference>
<reference evidence="7" key="2">
    <citation type="submission" date="2020-11" db="EMBL/GenBank/DDBJ databases">
        <title>The chromosome-scale genome resource for two endophytic Fusarium species: F. culmorum and F. pseudograminearum.</title>
        <authorList>
            <person name="Yuan Z."/>
        </authorList>
    </citation>
    <scope>NUCLEOTIDE SEQUENCE</scope>
    <source>
        <strain evidence="7">Class2-1B</strain>
    </source>
</reference>
<dbReference type="Proteomes" id="UP000663297">
    <property type="component" value="Chromosome 1"/>
</dbReference>
<evidence type="ECO:0000313" key="6">
    <source>
        <dbReference type="EMBL" id="PTD04405.1"/>
    </source>
</evidence>
<feature type="DNA-binding region" description="HMG box" evidence="3">
    <location>
        <begin position="124"/>
        <end position="208"/>
    </location>
</feature>
<evidence type="ECO:0000256" key="2">
    <source>
        <dbReference type="ARBA" id="ARBA00023163"/>
    </source>
</evidence>
<evidence type="ECO:0000256" key="4">
    <source>
        <dbReference type="SAM" id="MobiDB-lite"/>
    </source>
</evidence>
<dbReference type="OrthoDB" id="6247875at2759"/>
<evidence type="ECO:0000313" key="8">
    <source>
        <dbReference type="Proteomes" id="UP000241587"/>
    </source>
</evidence>
<dbReference type="InterPro" id="IPR036910">
    <property type="entry name" value="HMG_box_dom_sf"/>
</dbReference>
<dbReference type="AlphaFoldDB" id="A0A2T4GLK9"/>
<evidence type="ECO:0000313" key="7">
    <source>
        <dbReference type="EMBL" id="QPC58754.1"/>
    </source>
</evidence>
<dbReference type="SMART" id="SM00398">
    <property type="entry name" value="HMG"/>
    <property type="match status" value="1"/>
</dbReference>
<dbReference type="CDD" id="cd01389">
    <property type="entry name" value="HMG-box_ROX1-like"/>
    <property type="match status" value="1"/>
</dbReference>
<dbReference type="Pfam" id="PF00505">
    <property type="entry name" value="HMG_box"/>
    <property type="match status" value="1"/>
</dbReference>
<keyword evidence="1 3" id="KW-0238">DNA-binding</keyword>
<dbReference type="InterPro" id="IPR009071">
    <property type="entry name" value="HMG_box_dom"/>
</dbReference>
<dbReference type="Proteomes" id="UP000241587">
    <property type="component" value="Unassembled WGS sequence"/>
</dbReference>
<dbReference type="PANTHER" id="PTHR10270">
    <property type="entry name" value="SOX TRANSCRIPTION FACTOR"/>
    <property type="match status" value="1"/>
</dbReference>
<proteinExistence type="predicted"/>
<dbReference type="GO" id="GO:0030154">
    <property type="term" value="P:cell differentiation"/>
    <property type="evidence" value="ECO:0007669"/>
    <property type="project" value="TreeGrafter"/>
</dbReference>
<dbReference type="SUPFAM" id="SSF47095">
    <property type="entry name" value="HMG-box"/>
    <property type="match status" value="1"/>
</dbReference>
<dbReference type="OMA" id="WTSEHID"/>